<feature type="transmembrane region" description="Helical" evidence="7">
    <location>
        <begin position="85"/>
        <end position="108"/>
    </location>
</feature>
<evidence type="ECO:0000256" key="3">
    <source>
        <dbReference type="ARBA" id="ARBA00022448"/>
    </source>
</evidence>
<dbReference type="GO" id="GO:1902600">
    <property type="term" value="P:proton transmembrane transport"/>
    <property type="evidence" value="ECO:0007669"/>
    <property type="project" value="InterPro"/>
</dbReference>
<dbReference type="PROSITE" id="PS51201">
    <property type="entry name" value="RCK_N"/>
    <property type="match status" value="1"/>
</dbReference>
<dbReference type="Pfam" id="PF02254">
    <property type="entry name" value="TrkA_N"/>
    <property type="match status" value="1"/>
</dbReference>
<accession>A0A1G2BCR4</accession>
<comment type="caution">
    <text evidence="9">The sequence shown here is derived from an EMBL/GenBank/DDBJ whole genome shotgun (WGS) entry which is preliminary data.</text>
</comment>
<evidence type="ECO:0000259" key="8">
    <source>
        <dbReference type="PROSITE" id="PS51201"/>
    </source>
</evidence>
<evidence type="ECO:0000313" key="9">
    <source>
        <dbReference type="EMBL" id="OGY85997.1"/>
    </source>
</evidence>
<keyword evidence="6 7" id="KW-0472">Membrane</keyword>
<feature type="transmembrane region" description="Helical" evidence="7">
    <location>
        <begin position="146"/>
        <end position="170"/>
    </location>
</feature>
<dbReference type="PANTHER" id="PTHR42751:SF3">
    <property type="entry name" value="SODIUM_GLUTAMATE SYMPORTER"/>
    <property type="match status" value="1"/>
</dbReference>
<feature type="transmembrane region" description="Helical" evidence="7">
    <location>
        <begin position="293"/>
        <end position="315"/>
    </location>
</feature>
<evidence type="ECO:0000256" key="2">
    <source>
        <dbReference type="ARBA" id="ARBA00005551"/>
    </source>
</evidence>
<sequence length="555" mass="61217">MENIFLEISLVLIVGTACAATAKFLRQPMIPAYIVAGIILGPLVLNIIKSGELLEALSTFGIAFLLFLVGIELDLKNFLKAGKIAILVGVLQMLLAIIFGYVVVRLLGFNSTSALLLAIGLGFSSTIVGLKLIGEKKELDTLYGQLVIGILLTQDFIAVLILIFFNVFSFTGDSSLLFFLGVALLKGILLFGTAFLAARFLLKPLFTYFARSSELLFLGAICWCLILALVARKLNFSIEVGSLLAGVSLSFLPYNFEISYRIKSLRDFFLPIFFAVLGGQLIFNGIFNIIWPTIILSVLVLVVSPVVVALLLLAFGYRSRTSFQSAVAIGQVSEFSFIIMALAYSVKLIPQETVSLVALIGLVTMTLSTYMIEYDDKLYALVRPVLKKIQKKKLKIADQASVMMKDHIIIFGYHNMGMRVAELLKKDKQKIIVVDNNPDKMLSLTSRGFAHLYGSMGDDEVLEKANITKAKIVISTVHARRDTLGLLEHVRKLKVSAKIIVTAFYAEDALEYYNLGAHYVIIPEAVSADYLVEVVKENTAQAKKKHLAHLKQFCL</sequence>
<dbReference type="InterPro" id="IPR038770">
    <property type="entry name" value="Na+/solute_symporter_sf"/>
</dbReference>
<organism evidence="9 10">
    <name type="scientific">Candidatus Kerfeldbacteria bacterium RIFOXYB2_FULL_38_14</name>
    <dbReference type="NCBI Taxonomy" id="1798547"/>
    <lineage>
        <taxon>Bacteria</taxon>
        <taxon>Candidatus Kerfeldiibacteriota</taxon>
    </lineage>
</organism>
<feature type="transmembrane region" description="Helical" evidence="7">
    <location>
        <begin position="54"/>
        <end position="73"/>
    </location>
</feature>
<feature type="transmembrane region" description="Helical" evidence="7">
    <location>
        <begin position="32"/>
        <end position="48"/>
    </location>
</feature>
<dbReference type="Gene3D" id="3.40.50.720">
    <property type="entry name" value="NAD(P)-binding Rossmann-like Domain"/>
    <property type="match status" value="1"/>
</dbReference>
<keyword evidence="3" id="KW-0813">Transport</keyword>
<evidence type="ECO:0000313" key="10">
    <source>
        <dbReference type="Proteomes" id="UP000176420"/>
    </source>
</evidence>
<dbReference type="Pfam" id="PF00999">
    <property type="entry name" value="Na_H_Exchanger"/>
    <property type="match status" value="1"/>
</dbReference>
<dbReference type="GO" id="GO:0016020">
    <property type="term" value="C:membrane"/>
    <property type="evidence" value="ECO:0007669"/>
    <property type="project" value="UniProtKB-SubCell"/>
</dbReference>
<reference evidence="9 10" key="1">
    <citation type="journal article" date="2016" name="Nat. Commun.">
        <title>Thousands of microbial genomes shed light on interconnected biogeochemical processes in an aquifer system.</title>
        <authorList>
            <person name="Anantharaman K."/>
            <person name="Brown C.T."/>
            <person name="Hug L.A."/>
            <person name="Sharon I."/>
            <person name="Castelle C.J."/>
            <person name="Probst A.J."/>
            <person name="Thomas B.C."/>
            <person name="Singh A."/>
            <person name="Wilkins M.J."/>
            <person name="Karaoz U."/>
            <person name="Brodie E.L."/>
            <person name="Williams K.H."/>
            <person name="Hubbard S.S."/>
            <person name="Banfield J.F."/>
        </authorList>
    </citation>
    <scope>NUCLEOTIDE SEQUENCE [LARGE SCALE GENOMIC DNA]</scope>
</reference>
<evidence type="ECO:0000256" key="6">
    <source>
        <dbReference type="ARBA" id="ARBA00023136"/>
    </source>
</evidence>
<evidence type="ECO:0000256" key="5">
    <source>
        <dbReference type="ARBA" id="ARBA00022989"/>
    </source>
</evidence>
<dbReference type="InterPro" id="IPR003148">
    <property type="entry name" value="RCK_N"/>
</dbReference>
<dbReference type="AlphaFoldDB" id="A0A1G2BCR4"/>
<feature type="transmembrane region" description="Helical" evidence="7">
    <location>
        <begin position="353"/>
        <end position="372"/>
    </location>
</feature>
<proteinExistence type="inferred from homology"/>
<evidence type="ECO:0000256" key="7">
    <source>
        <dbReference type="SAM" id="Phobius"/>
    </source>
</evidence>
<dbReference type="EMBL" id="MHKI01000026">
    <property type="protein sequence ID" value="OGY85997.1"/>
    <property type="molecule type" value="Genomic_DNA"/>
</dbReference>
<comment type="similarity">
    <text evidence="2">Belongs to the monovalent cation:proton antiporter 2 (CPA2) transporter (TC 2.A.37) family.</text>
</comment>
<feature type="transmembrane region" description="Helical" evidence="7">
    <location>
        <begin position="114"/>
        <end position="134"/>
    </location>
</feature>
<evidence type="ECO:0000256" key="4">
    <source>
        <dbReference type="ARBA" id="ARBA00022692"/>
    </source>
</evidence>
<feature type="transmembrane region" description="Helical" evidence="7">
    <location>
        <begin position="268"/>
        <end position="287"/>
    </location>
</feature>
<gene>
    <name evidence="9" type="ORF">A2319_00310</name>
</gene>
<keyword evidence="5 7" id="KW-1133">Transmembrane helix</keyword>
<feature type="transmembrane region" description="Helical" evidence="7">
    <location>
        <begin position="237"/>
        <end position="256"/>
    </location>
</feature>
<dbReference type="Proteomes" id="UP000176420">
    <property type="component" value="Unassembled WGS sequence"/>
</dbReference>
<name>A0A1G2BCR4_9BACT</name>
<dbReference type="Gene3D" id="1.20.1530.20">
    <property type="match status" value="1"/>
</dbReference>
<feature type="transmembrane region" description="Helical" evidence="7">
    <location>
        <begin position="176"/>
        <end position="202"/>
    </location>
</feature>
<dbReference type="InterPro" id="IPR036291">
    <property type="entry name" value="NAD(P)-bd_dom_sf"/>
</dbReference>
<keyword evidence="4 7" id="KW-0812">Transmembrane</keyword>
<comment type="subcellular location">
    <subcellularLocation>
        <location evidence="1">Membrane</location>
        <topology evidence="1">Multi-pass membrane protein</topology>
    </subcellularLocation>
</comment>
<feature type="transmembrane region" description="Helical" evidence="7">
    <location>
        <begin position="214"/>
        <end position="231"/>
    </location>
</feature>
<feature type="domain" description="RCK N-terminal" evidence="8">
    <location>
        <begin position="405"/>
        <end position="527"/>
    </location>
</feature>
<dbReference type="GO" id="GO:0006813">
    <property type="term" value="P:potassium ion transport"/>
    <property type="evidence" value="ECO:0007669"/>
    <property type="project" value="InterPro"/>
</dbReference>
<evidence type="ECO:0000256" key="1">
    <source>
        <dbReference type="ARBA" id="ARBA00004141"/>
    </source>
</evidence>
<dbReference type="GO" id="GO:0015297">
    <property type="term" value="F:antiporter activity"/>
    <property type="evidence" value="ECO:0007669"/>
    <property type="project" value="InterPro"/>
</dbReference>
<dbReference type="PANTHER" id="PTHR42751">
    <property type="entry name" value="SODIUM/HYDROGEN EXCHANGER FAMILY/TRKA DOMAIN PROTEIN"/>
    <property type="match status" value="1"/>
</dbReference>
<protein>
    <recommendedName>
        <fullName evidence="8">RCK N-terminal domain-containing protein</fullName>
    </recommendedName>
</protein>
<feature type="transmembrane region" description="Helical" evidence="7">
    <location>
        <begin position="6"/>
        <end position="25"/>
    </location>
</feature>
<feature type="transmembrane region" description="Helical" evidence="7">
    <location>
        <begin position="327"/>
        <end position="347"/>
    </location>
</feature>
<dbReference type="SUPFAM" id="SSF51735">
    <property type="entry name" value="NAD(P)-binding Rossmann-fold domains"/>
    <property type="match status" value="1"/>
</dbReference>
<dbReference type="InterPro" id="IPR006153">
    <property type="entry name" value="Cation/H_exchanger_TM"/>
</dbReference>